<dbReference type="InterPro" id="IPR052931">
    <property type="entry name" value="Prophage_regulatory_activator"/>
</dbReference>
<comment type="caution">
    <text evidence="1">The sequence shown here is derived from an EMBL/GenBank/DDBJ whole genome shotgun (WGS) entry which is preliminary data.</text>
</comment>
<name>A0A512AR14_9SPHN</name>
<dbReference type="PANTHER" id="PTHR36154">
    <property type="entry name" value="DNA-BINDING TRANSCRIPTIONAL ACTIVATOR ALPA"/>
    <property type="match status" value="1"/>
</dbReference>
<evidence type="ECO:0000313" key="2">
    <source>
        <dbReference type="Proteomes" id="UP000321464"/>
    </source>
</evidence>
<dbReference type="Proteomes" id="UP000321464">
    <property type="component" value="Unassembled WGS sequence"/>
</dbReference>
<dbReference type="InterPro" id="IPR010260">
    <property type="entry name" value="AlpA"/>
</dbReference>
<accession>A0A512AR14</accession>
<protein>
    <submittedName>
        <fullName evidence="1">Uncharacterized protein</fullName>
    </submittedName>
</protein>
<dbReference type="EMBL" id="BJYR01000035">
    <property type="protein sequence ID" value="GEO02116.1"/>
    <property type="molecule type" value="Genomic_DNA"/>
</dbReference>
<dbReference type="RefSeq" id="WP_147161360.1">
    <property type="nucleotide sequence ID" value="NZ_BJYR01000035.1"/>
</dbReference>
<reference evidence="1 2" key="1">
    <citation type="submission" date="2019-07" db="EMBL/GenBank/DDBJ databases">
        <title>Whole genome shotgun sequence of Novosphingobium sediminis NBRC 106119.</title>
        <authorList>
            <person name="Hosoyama A."/>
            <person name="Uohara A."/>
            <person name="Ohji S."/>
            <person name="Ichikawa N."/>
        </authorList>
    </citation>
    <scope>NUCLEOTIDE SEQUENCE [LARGE SCALE GENOMIC DNA]</scope>
    <source>
        <strain evidence="1 2">NBRC 106119</strain>
    </source>
</reference>
<dbReference type="Gene3D" id="1.10.238.160">
    <property type="match status" value="1"/>
</dbReference>
<evidence type="ECO:0000313" key="1">
    <source>
        <dbReference type="EMBL" id="GEO02116.1"/>
    </source>
</evidence>
<dbReference type="PANTHER" id="PTHR36154:SF1">
    <property type="entry name" value="DNA-BINDING TRANSCRIPTIONAL ACTIVATOR ALPA"/>
    <property type="match status" value="1"/>
</dbReference>
<dbReference type="OrthoDB" id="1525365at2"/>
<gene>
    <name evidence="1" type="ORF">NSE01_39480</name>
</gene>
<dbReference type="AlphaFoldDB" id="A0A512AR14"/>
<organism evidence="1 2">
    <name type="scientific">Novosphingobium sediminis</name>
    <dbReference type="NCBI Taxonomy" id="707214"/>
    <lineage>
        <taxon>Bacteria</taxon>
        <taxon>Pseudomonadati</taxon>
        <taxon>Pseudomonadota</taxon>
        <taxon>Alphaproteobacteria</taxon>
        <taxon>Sphingomonadales</taxon>
        <taxon>Sphingomonadaceae</taxon>
        <taxon>Novosphingobium</taxon>
    </lineage>
</organism>
<sequence>MSLSNQDTSNTPQLAAAVPARFLRLPEVIARVGLRRSAIYQRMSEGRFPRSRSLGPKCVVWVEAEIDDWMREIVSS</sequence>
<proteinExistence type="predicted"/>
<keyword evidence="2" id="KW-1185">Reference proteome</keyword>
<dbReference type="Pfam" id="PF05930">
    <property type="entry name" value="Phage_AlpA"/>
    <property type="match status" value="1"/>
</dbReference>